<comment type="pathway">
    <text evidence="1">Siderophore biosynthesis.</text>
</comment>
<evidence type="ECO:0000313" key="5">
    <source>
        <dbReference type="EMBL" id="GIJ04742.1"/>
    </source>
</evidence>
<dbReference type="GO" id="GO:0019290">
    <property type="term" value="P:siderophore biosynthetic process"/>
    <property type="evidence" value="ECO:0007669"/>
    <property type="project" value="InterPro"/>
</dbReference>
<accession>A0A8J3YBH4</accession>
<protein>
    <recommendedName>
        <fullName evidence="7">Siderophore synthetase component</fullName>
    </recommendedName>
</protein>
<feature type="domain" description="Aerobactin siderophore biosynthesis IucA/IucC N-terminal" evidence="3">
    <location>
        <begin position="118"/>
        <end position="330"/>
    </location>
</feature>
<evidence type="ECO:0008006" key="7">
    <source>
        <dbReference type="Google" id="ProtNLM"/>
    </source>
</evidence>
<evidence type="ECO:0000256" key="2">
    <source>
        <dbReference type="ARBA" id="ARBA00007832"/>
    </source>
</evidence>
<dbReference type="InterPro" id="IPR037455">
    <property type="entry name" value="LucA/IucC-like"/>
</dbReference>
<sequence length="526" mass="54284">MTVTAAHGPAAHARAGLARLRPDLVDAYTDALPEAARIVGARLAGALAREGVAQARGTRHAFGRVEVTDPGTGDPATLLPAAFAALRPELDDAVVNLAVALARGPAPTTGDDPDDTALRAERLALTGHNLHPCGRTRLGWDLADVLAHDVEAGHTRIGFVAVRAAAATGDDLGAQLAAAGHPVPAAPPGYRAQPVHAWQRDHVLPRRHAALFADGTLRPLDGHLTAAPTAALRTLLLPATGAGRHYLKVSLDIQVTSTRRGISVASTRNGPAVTALLHELLAAEPGVLLLDETGGAAVDAGTGRDVSALLRVGLTGRVPAGETAVPGGALPATDPATGRPLVAGLVDAYGRGPLAWLDAYARMLLPPLLRLAARGVAFEAHLQNCVPTFTGGAPRRLALRDFAGLRLHLPRLAAAGHPIRLWPGSVVGTDRHDVLIAKLGYTALQAHLGELVVRLAESCGLDEHAAWRAVRAVVDETCDDTRAALPGAAADHAALTAPTVAHKALVTMRVTGVGDRYVPVANPLHG</sequence>
<dbReference type="Pfam" id="PF06276">
    <property type="entry name" value="FhuF"/>
    <property type="match status" value="1"/>
</dbReference>
<organism evidence="5 6">
    <name type="scientific">Spirilliplanes yamanashiensis</name>
    <dbReference type="NCBI Taxonomy" id="42233"/>
    <lineage>
        <taxon>Bacteria</taxon>
        <taxon>Bacillati</taxon>
        <taxon>Actinomycetota</taxon>
        <taxon>Actinomycetes</taxon>
        <taxon>Micromonosporales</taxon>
        <taxon>Micromonosporaceae</taxon>
        <taxon>Spirilliplanes</taxon>
    </lineage>
</organism>
<comment type="caution">
    <text evidence="5">The sequence shown here is derived from an EMBL/GenBank/DDBJ whole genome shotgun (WGS) entry which is preliminary data.</text>
</comment>
<comment type="similarity">
    <text evidence="2">Belongs to the IucA/IucC family.</text>
</comment>
<dbReference type="Proteomes" id="UP000652013">
    <property type="component" value="Unassembled WGS sequence"/>
</dbReference>
<dbReference type="Gene3D" id="1.10.510.40">
    <property type="match status" value="1"/>
</dbReference>
<name>A0A8J3YBH4_9ACTN</name>
<keyword evidence="6" id="KW-1185">Reference proteome</keyword>
<dbReference type="PANTHER" id="PTHR34384:SF5">
    <property type="entry name" value="L-2,3-DIAMINOPROPANOATE--CITRATE LIGASE"/>
    <property type="match status" value="1"/>
</dbReference>
<evidence type="ECO:0000259" key="3">
    <source>
        <dbReference type="Pfam" id="PF04183"/>
    </source>
</evidence>
<dbReference type="InterPro" id="IPR007310">
    <property type="entry name" value="Aerobactin_biosyn_IucA/IucC_N"/>
</dbReference>
<evidence type="ECO:0000259" key="4">
    <source>
        <dbReference type="Pfam" id="PF06276"/>
    </source>
</evidence>
<evidence type="ECO:0000313" key="6">
    <source>
        <dbReference type="Proteomes" id="UP000652013"/>
    </source>
</evidence>
<dbReference type="RefSeq" id="WP_203939963.1">
    <property type="nucleotide sequence ID" value="NZ_BAAAGJ010000005.1"/>
</dbReference>
<gene>
    <name evidence="5" type="ORF">Sya03_40940</name>
</gene>
<feature type="domain" description="Aerobactin siderophore biosynthesis IucA/IucC-like C-terminal" evidence="4">
    <location>
        <begin position="355"/>
        <end position="515"/>
    </location>
</feature>
<dbReference type="Pfam" id="PF04183">
    <property type="entry name" value="IucA_IucC"/>
    <property type="match status" value="1"/>
</dbReference>
<dbReference type="InterPro" id="IPR022770">
    <property type="entry name" value="IucA/IucC-like_C"/>
</dbReference>
<dbReference type="GO" id="GO:0016881">
    <property type="term" value="F:acid-amino acid ligase activity"/>
    <property type="evidence" value="ECO:0007669"/>
    <property type="project" value="UniProtKB-ARBA"/>
</dbReference>
<proteinExistence type="inferred from homology"/>
<dbReference type="PANTHER" id="PTHR34384">
    <property type="entry name" value="L-2,3-DIAMINOPROPANOATE--CITRATE LIGASE"/>
    <property type="match status" value="1"/>
</dbReference>
<dbReference type="AlphaFoldDB" id="A0A8J3YBH4"/>
<evidence type="ECO:0000256" key="1">
    <source>
        <dbReference type="ARBA" id="ARBA00004924"/>
    </source>
</evidence>
<dbReference type="EMBL" id="BOOY01000029">
    <property type="protein sequence ID" value="GIJ04742.1"/>
    <property type="molecule type" value="Genomic_DNA"/>
</dbReference>
<reference evidence="5" key="1">
    <citation type="submission" date="2021-01" db="EMBL/GenBank/DDBJ databases">
        <title>Whole genome shotgun sequence of Spirilliplanes yamanashiensis NBRC 15828.</title>
        <authorList>
            <person name="Komaki H."/>
            <person name="Tamura T."/>
        </authorList>
    </citation>
    <scope>NUCLEOTIDE SEQUENCE</scope>
    <source>
        <strain evidence="5">NBRC 15828</strain>
    </source>
</reference>